<organism evidence="1">
    <name type="scientific">marine metagenome</name>
    <dbReference type="NCBI Taxonomy" id="408172"/>
    <lineage>
        <taxon>unclassified sequences</taxon>
        <taxon>metagenomes</taxon>
        <taxon>ecological metagenomes</taxon>
    </lineage>
</organism>
<dbReference type="AlphaFoldDB" id="A0A382P1D5"/>
<proteinExistence type="predicted"/>
<reference evidence="1" key="1">
    <citation type="submission" date="2018-05" db="EMBL/GenBank/DDBJ databases">
        <authorList>
            <person name="Lanie J.A."/>
            <person name="Ng W.-L."/>
            <person name="Kazmierczak K.M."/>
            <person name="Andrzejewski T.M."/>
            <person name="Davidsen T.M."/>
            <person name="Wayne K.J."/>
            <person name="Tettelin H."/>
            <person name="Glass J.I."/>
            <person name="Rusch D."/>
            <person name="Podicherti R."/>
            <person name="Tsui H.-C.T."/>
            <person name="Winkler M.E."/>
        </authorList>
    </citation>
    <scope>NUCLEOTIDE SEQUENCE</scope>
</reference>
<feature type="non-terminal residue" evidence="1">
    <location>
        <position position="38"/>
    </location>
</feature>
<protein>
    <submittedName>
        <fullName evidence="1">Uncharacterized protein</fullName>
    </submittedName>
</protein>
<dbReference type="AntiFam" id="ANF00224">
    <property type="entry name" value="Shadow ORF (opposite pntA)"/>
</dbReference>
<gene>
    <name evidence="1" type="ORF">METZ01_LOCUS319431</name>
</gene>
<dbReference type="EMBL" id="UINC01103863">
    <property type="protein sequence ID" value="SVC66577.1"/>
    <property type="molecule type" value="Genomic_DNA"/>
</dbReference>
<accession>A0A382P1D5</accession>
<evidence type="ECO:0000313" key="1">
    <source>
        <dbReference type="EMBL" id="SVC66577.1"/>
    </source>
</evidence>
<sequence>MKTAIPESQGLTSNEINPPMTMIPLIALVTLINGVCKA</sequence>
<name>A0A382P1D5_9ZZZZ</name>